<dbReference type="SUPFAM" id="SSF140459">
    <property type="entry name" value="PE/PPE dimer-like"/>
    <property type="match status" value="1"/>
</dbReference>
<organism evidence="4 5">
    <name type="scientific">Mycobacterium servetii</name>
    <dbReference type="NCBI Taxonomy" id="3237418"/>
    <lineage>
        <taxon>Bacteria</taxon>
        <taxon>Bacillati</taxon>
        <taxon>Actinomycetota</taxon>
        <taxon>Actinomycetes</taxon>
        <taxon>Mycobacteriales</taxon>
        <taxon>Mycobacteriaceae</taxon>
        <taxon>Mycobacterium</taxon>
    </lineage>
</organism>
<dbReference type="Gene3D" id="1.20.1260.20">
    <property type="entry name" value="PPE superfamily"/>
    <property type="match status" value="1"/>
</dbReference>
<name>A0ABV4C8T3_9MYCO</name>
<dbReference type="EMBL" id="JBGEDP010000001">
    <property type="protein sequence ID" value="MEY8017846.1"/>
    <property type="molecule type" value="Genomic_DNA"/>
</dbReference>
<feature type="compositionally biased region" description="Basic and acidic residues" evidence="2">
    <location>
        <begin position="351"/>
        <end position="362"/>
    </location>
</feature>
<proteinExistence type="inferred from homology"/>
<dbReference type="InterPro" id="IPR038332">
    <property type="entry name" value="PPE_sf"/>
</dbReference>
<dbReference type="RefSeq" id="WP_369740205.1">
    <property type="nucleotide sequence ID" value="NZ_JBGEDP010000001.1"/>
</dbReference>
<dbReference type="PANTHER" id="PTHR46766">
    <property type="entry name" value="GLUTAMINE-RICH PROTEIN 2"/>
    <property type="match status" value="1"/>
</dbReference>
<gene>
    <name evidence="4" type="ORF">AB8998_24175</name>
</gene>
<dbReference type="Pfam" id="PF00823">
    <property type="entry name" value="PPE"/>
    <property type="match status" value="1"/>
</dbReference>
<evidence type="ECO:0000256" key="2">
    <source>
        <dbReference type="SAM" id="MobiDB-lite"/>
    </source>
</evidence>
<protein>
    <submittedName>
        <fullName evidence="4">PPE family protein</fullName>
    </submittedName>
</protein>
<evidence type="ECO:0000256" key="1">
    <source>
        <dbReference type="ARBA" id="ARBA00010652"/>
    </source>
</evidence>
<sequence length="381" mass="38409">MEFSMLPPEITSALTHSGPGAGSMIAASTVWHQLGAELEDSARGYASVLTSVTDAWHGLSSAAMVTAAEPFVAWLGLAAQQCQLIGSSMQTVIAAFELTHFTVVHPALVAANRARLALLLATNFFGINLPAIAETEAEYHAMWVNNSAAMYRYAATSASAVVPSQFSPPPPIANPAGLLAQAEVVPGTATAGSAARTAAAVPLAAQSLTAFDPSKGWFGYFSTWANQGIAAGGFPVNMLAVLAQLSTAHGFQSLGGDIGAGLSQSAADFAGIKTRLAGALGAAGPSWAPTGSVGTGILVGTLTAPPSVVGLLPASDSPVQLASAASALAPKPPVTPLAMPPLGASPAASSGDRRRTGRDYDDIELGKELLGTVMQRPPSAG</sequence>
<accession>A0ABV4C8T3</accession>
<dbReference type="Proteomes" id="UP001564760">
    <property type="component" value="Unassembled WGS sequence"/>
</dbReference>
<evidence type="ECO:0000313" key="5">
    <source>
        <dbReference type="Proteomes" id="UP001564760"/>
    </source>
</evidence>
<feature type="region of interest" description="Disordered" evidence="2">
    <location>
        <begin position="332"/>
        <end position="362"/>
    </location>
</feature>
<comment type="caution">
    <text evidence="4">The sequence shown here is derived from an EMBL/GenBank/DDBJ whole genome shotgun (WGS) entry which is preliminary data.</text>
</comment>
<keyword evidence="5" id="KW-1185">Reference proteome</keyword>
<dbReference type="PANTHER" id="PTHR46766:SF1">
    <property type="entry name" value="GLUTAMINE-RICH PROTEIN 2"/>
    <property type="match status" value="1"/>
</dbReference>
<reference evidence="4 5" key="1">
    <citation type="submission" date="2024-08" db="EMBL/GenBank/DDBJ databases">
        <title>Mycobacterium servetensis sp. nov., a novel rapid-growing mycobacterial species recovered from a human patient in Zaragoza, Spain.</title>
        <authorList>
            <person name="Tristancho-Baro A.I."/>
            <person name="Buenestado-Serrano S."/>
            <person name="Garcia De Viedma D."/>
            <person name="Milagro-Beamonte A."/>
            <person name="Burillo N."/>
            <person name="Sanz S."/>
            <person name="Lopez-Calleja A.I."/>
            <person name="Penas-Utrilla D."/>
            <person name="Guardingo M."/>
            <person name="Garcia M.J."/>
            <person name="Vinuelas-Bayon J."/>
        </authorList>
    </citation>
    <scope>NUCLEOTIDE SEQUENCE [LARGE SCALE GENOMIC DNA]</scope>
    <source>
        <strain evidence="5">HUMS_12744610</strain>
    </source>
</reference>
<feature type="domain" description="PPE" evidence="3">
    <location>
        <begin position="3"/>
        <end position="160"/>
    </location>
</feature>
<evidence type="ECO:0000313" key="4">
    <source>
        <dbReference type="EMBL" id="MEY8017846.1"/>
    </source>
</evidence>
<comment type="similarity">
    <text evidence="1">Belongs to the mycobacterial PPE family.</text>
</comment>
<evidence type="ECO:0000259" key="3">
    <source>
        <dbReference type="Pfam" id="PF00823"/>
    </source>
</evidence>
<dbReference type="InterPro" id="IPR000030">
    <property type="entry name" value="PPE_dom"/>
</dbReference>